<sequence length="70" mass="7466">MSSVTAIVSNSDGKVSLTQIDSTGVKFKELNLKDADISSLKVSDEILIVFDPIKASIETLDVNKIKKGGI</sequence>
<proteinExistence type="predicted"/>
<organism evidence="1 2">
    <name type="scientific">Clostridium perfringens E str. JGS1987</name>
    <dbReference type="NCBI Taxonomy" id="451755"/>
    <lineage>
        <taxon>Bacteria</taxon>
        <taxon>Bacillati</taxon>
        <taxon>Bacillota</taxon>
        <taxon>Clostridia</taxon>
        <taxon>Eubacteriales</taxon>
        <taxon>Clostridiaceae</taxon>
        <taxon>Clostridium</taxon>
    </lineage>
</organism>
<evidence type="ECO:0000313" key="2">
    <source>
        <dbReference type="Proteomes" id="UP000005337"/>
    </source>
</evidence>
<evidence type="ECO:0000313" key="1">
    <source>
        <dbReference type="EMBL" id="EDT14109.1"/>
    </source>
</evidence>
<dbReference type="AlphaFoldDB" id="B1BW43"/>
<dbReference type="EMBL" id="ABDW01000029">
    <property type="protein sequence ID" value="EDT14109.1"/>
    <property type="molecule type" value="Genomic_DNA"/>
</dbReference>
<accession>B1BW43</accession>
<reference evidence="1 2" key="1">
    <citation type="submission" date="2007-07" db="EMBL/GenBank/DDBJ databases">
        <title>Annotation of Clostridium perfringens E str. JGS1987.</title>
        <authorList>
            <person name="Paulsen I."/>
            <person name="Sebastian Y."/>
        </authorList>
    </citation>
    <scope>NUCLEOTIDE SEQUENCE [LARGE SCALE GENOMIC DNA]</scope>
    <source>
        <strain evidence="2">E str. JGS1987</strain>
    </source>
</reference>
<gene>
    <name evidence="1" type="ORF">AC3_2288</name>
</gene>
<comment type="caution">
    <text evidence="1">The sequence shown here is derived from an EMBL/GenBank/DDBJ whole genome shotgun (WGS) entry which is preliminary data.</text>
</comment>
<name>B1BW43_CLOPF</name>
<dbReference type="Proteomes" id="UP000005337">
    <property type="component" value="Unassembled WGS sequence"/>
</dbReference>
<protein>
    <submittedName>
        <fullName evidence="1">Uncharacterized protein</fullName>
    </submittedName>
</protein>
<dbReference type="RefSeq" id="WP_003465309.1">
    <property type="nucleotide sequence ID" value="NZ_ABDW01000029.1"/>
</dbReference>